<organism evidence="15 16">
    <name type="scientific">Dokdonia ponticola</name>
    <dbReference type="NCBI Taxonomy" id="2041041"/>
    <lineage>
        <taxon>Bacteria</taxon>
        <taxon>Pseudomonadati</taxon>
        <taxon>Bacteroidota</taxon>
        <taxon>Flavobacteriia</taxon>
        <taxon>Flavobacteriales</taxon>
        <taxon>Flavobacteriaceae</taxon>
        <taxon>Dokdonia</taxon>
    </lineage>
</organism>
<evidence type="ECO:0000256" key="9">
    <source>
        <dbReference type="ARBA" id="ARBA00023316"/>
    </source>
</evidence>
<evidence type="ECO:0000256" key="3">
    <source>
        <dbReference type="ARBA" id="ARBA00022618"/>
    </source>
</evidence>
<dbReference type="Gene3D" id="3.40.1190.10">
    <property type="entry name" value="Mur-like, catalytic domain"/>
    <property type="match status" value="1"/>
</dbReference>
<feature type="binding site" evidence="10">
    <location>
        <begin position="96"/>
        <end position="102"/>
    </location>
    <ligand>
        <name>ATP</name>
        <dbReference type="ChEBI" id="CHEBI:30616"/>
    </ligand>
</feature>
<sequence>MKIIHLHQLFLDSTGVCTDTRKLKKGQLYFALKGAHFNGNTFAKKALEEGASYAILDEDQGNLDNVILVEDVLHTLQELATYHRNFLNIPIIGLTGSNGKTTTKELINSVLSQKYKTTATAGNLNNHIGVPLTLLSMTKDTEIGIVEMGANHQGEIAALSEIARPNFGYITNFGKAHLEGFGGVEGVIKGKSELYKFISKTNGIAFVNKEDPLQIKQSSGLEIKTFGPSDADYTITFKGATPFVELEYDNLTIKTQLTGDYNALNISAAIAIGSYFSVDSQAIKNGIERYIPENNRSQIIEKENNTTIILDAYNANPTSMEAALSNLSKQSSTHKIAFLGDMFEVGETTKEEHQHILNYANSLGIDQVYAVGPTFGILEPSQKKYVVFETYTAFAKAYTKNIPSNTTILIKGSRGMAMERVLELIK</sequence>
<keyword evidence="9 10" id="KW-0961">Cell wall biogenesis/degradation</keyword>
<dbReference type="SUPFAM" id="SSF53623">
    <property type="entry name" value="MurD-like peptide ligases, catalytic domain"/>
    <property type="match status" value="1"/>
</dbReference>
<dbReference type="InterPro" id="IPR005863">
    <property type="entry name" value="UDP-N-AcMur_synth"/>
</dbReference>
<dbReference type="Gene3D" id="3.90.190.20">
    <property type="entry name" value="Mur ligase, C-terminal domain"/>
    <property type="match status" value="1"/>
</dbReference>
<keyword evidence="7 10" id="KW-0573">Peptidoglycan synthesis</keyword>
<protein>
    <recommendedName>
        <fullName evidence="10 11">UDP-N-acetylmuramoyl-tripeptide--D-alanyl-D-alanine ligase</fullName>
        <ecNumber evidence="10 11">6.3.2.10</ecNumber>
    </recommendedName>
    <alternativeName>
        <fullName evidence="10">D-alanyl-D-alanine-adding enzyme</fullName>
    </alternativeName>
</protein>
<evidence type="ECO:0000313" key="16">
    <source>
        <dbReference type="Proteomes" id="UP001596043"/>
    </source>
</evidence>
<dbReference type="GO" id="GO:0047480">
    <property type="term" value="F:UDP-N-acetylmuramoyl-tripeptide-D-alanyl-D-alanine ligase activity"/>
    <property type="evidence" value="ECO:0007669"/>
    <property type="project" value="UniProtKB-EC"/>
</dbReference>
<evidence type="ECO:0000256" key="7">
    <source>
        <dbReference type="ARBA" id="ARBA00022984"/>
    </source>
</evidence>
<dbReference type="EC" id="6.3.2.10" evidence="10 11"/>
<evidence type="ECO:0000259" key="14">
    <source>
        <dbReference type="Pfam" id="PF08245"/>
    </source>
</evidence>
<accession>A0ABV9I260</accession>
<evidence type="ECO:0000256" key="1">
    <source>
        <dbReference type="ARBA" id="ARBA00022490"/>
    </source>
</evidence>
<keyword evidence="8 10" id="KW-0131">Cell cycle</keyword>
<evidence type="ECO:0000256" key="8">
    <source>
        <dbReference type="ARBA" id="ARBA00023306"/>
    </source>
</evidence>
<comment type="subcellular location">
    <subcellularLocation>
        <location evidence="10 11">Cytoplasm</location>
    </subcellularLocation>
</comment>
<keyword evidence="16" id="KW-1185">Reference proteome</keyword>
<dbReference type="RefSeq" id="WP_379982186.1">
    <property type="nucleotide sequence ID" value="NZ_JBHSFV010000016.1"/>
</dbReference>
<dbReference type="Gene3D" id="3.40.1390.10">
    <property type="entry name" value="MurE/MurF, N-terminal domain"/>
    <property type="match status" value="1"/>
</dbReference>
<dbReference type="InterPro" id="IPR004101">
    <property type="entry name" value="Mur_ligase_C"/>
</dbReference>
<dbReference type="InterPro" id="IPR036615">
    <property type="entry name" value="Mur_ligase_C_dom_sf"/>
</dbReference>
<dbReference type="InterPro" id="IPR036565">
    <property type="entry name" value="Mur-like_cat_sf"/>
</dbReference>
<gene>
    <name evidence="10 15" type="primary">murF</name>
    <name evidence="15" type="ORF">ACFO3O_20050</name>
</gene>
<dbReference type="HAMAP" id="MF_02019">
    <property type="entry name" value="MurF"/>
    <property type="match status" value="1"/>
</dbReference>
<dbReference type="EMBL" id="JBHSFV010000016">
    <property type="protein sequence ID" value="MFC4636210.1"/>
    <property type="molecule type" value="Genomic_DNA"/>
</dbReference>
<keyword evidence="6 10" id="KW-0133">Cell shape</keyword>
<dbReference type="Pfam" id="PF02875">
    <property type="entry name" value="Mur_ligase_C"/>
    <property type="match status" value="1"/>
</dbReference>
<feature type="domain" description="Mur ligase N-terminal catalytic" evidence="12">
    <location>
        <begin position="14"/>
        <end position="80"/>
    </location>
</feature>
<comment type="function">
    <text evidence="10 11">Involved in cell wall formation. Catalyzes the final step in the synthesis of UDP-N-acetylmuramoyl-pentapeptide, the precursor of murein.</text>
</comment>
<dbReference type="SUPFAM" id="SSF63418">
    <property type="entry name" value="MurE/MurF N-terminal domain"/>
    <property type="match status" value="1"/>
</dbReference>
<feature type="domain" description="Mur ligase central" evidence="14">
    <location>
        <begin position="95"/>
        <end position="272"/>
    </location>
</feature>
<dbReference type="Proteomes" id="UP001596043">
    <property type="component" value="Unassembled WGS sequence"/>
</dbReference>
<dbReference type="Pfam" id="PF08245">
    <property type="entry name" value="Mur_ligase_M"/>
    <property type="match status" value="1"/>
</dbReference>
<name>A0ABV9I260_9FLAO</name>
<dbReference type="PANTHER" id="PTHR43024">
    <property type="entry name" value="UDP-N-ACETYLMURAMOYL-TRIPEPTIDE--D-ALANYL-D-ALANINE LIGASE"/>
    <property type="match status" value="1"/>
</dbReference>
<comment type="pathway">
    <text evidence="10 11">Cell wall biogenesis; peptidoglycan biosynthesis.</text>
</comment>
<dbReference type="PANTHER" id="PTHR43024:SF1">
    <property type="entry name" value="UDP-N-ACETYLMURAMOYL-TRIPEPTIDE--D-ALANYL-D-ALANINE LIGASE"/>
    <property type="match status" value="1"/>
</dbReference>
<comment type="catalytic activity">
    <reaction evidence="10 11">
        <text>D-alanyl-D-alanine + UDP-N-acetyl-alpha-D-muramoyl-L-alanyl-gamma-D-glutamyl-meso-2,6-diaminopimelate + ATP = UDP-N-acetyl-alpha-D-muramoyl-L-alanyl-gamma-D-glutamyl-meso-2,6-diaminopimeloyl-D-alanyl-D-alanine + ADP + phosphate + H(+)</text>
        <dbReference type="Rhea" id="RHEA:28374"/>
        <dbReference type="ChEBI" id="CHEBI:15378"/>
        <dbReference type="ChEBI" id="CHEBI:30616"/>
        <dbReference type="ChEBI" id="CHEBI:43474"/>
        <dbReference type="ChEBI" id="CHEBI:57822"/>
        <dbReference type="ChEBI" id="CHEBI:61386"/>
        <dbReference type="ChEBI" id="CHEBI:83905"/>
        <dbReference type="ChEBI" id="CHEBI:456216"/>
        <dbReference type="EC" id="6.3.2.10"/>
    </reaction>
</comment>
<dbReference type="InterPro" id="IPR035911">
    <property type="entry name" value="MurE/MurF_N"/>
</dbReference>
<evidence type="ECO:0000313" key="15">
    <source>
        <dbReference type="EMBL" id="MFC4636210.1"/>
    </source>
</evidence>
<keyword evidence="3 10" id="KW-0132">Cell division</keyword>
<evidence type="ECO:0000256" key="11">
    <source>
        <dbReference type="RuleBase" id="RU004136"/>
    </source>
</evidence>
<dbReference type="SUPFAM" id="SSF53244">
    <property type="entry name" value="MurD-like peptide ligases, peptide-binding domain"/>
    <property type="match status" value="1"/>
</dbReference>
<feature type="domain" description="Mur ligase C-terminal" evidence="13">
    <location>
        <begin position="296"/>
        <end position="414"/>
    </location>
</feature>
<dbReference type="InterPro" id="IPR013221">
    <property type="entry name" value="Mur_ligase_cen"/>
</dbReference>
<evidence type="ECO:0000256" key="5">
    <source>
        <dbReference type="ARBA" id="ARBA00022840"/>
    </source>
</evidence>
<dbReference type="Pfam" id="PF01225">
    <property type="entry name" value="Mur_ligase"/>
    <property type="match status" value="1"/>
</dbReference>
<dbReference type="NCBIfam" id="TIGR01143">
    <property type="entry name" value="murF"/>
    <property type="match status" value="1"/>
</dbReference>
<comment type="caution">
    <text evidence="15">The sequence shown here is derived from an EMBL/GenBank/DDBJ whole genome shotgun (WGS) entry which is preliminary data.</text>
</comment>
<keyword evidence="2 10" id="KW-0436">Ligase</keyword>
<keyword evidence="1 10" id="KW-0963">Cytoplasm</keyword>
<evidence type="ECO:0000256" key="4">
    <source>
        <dbReference type="ARBA" id="ARBA00022741"/>
    </source>
</evidence>
<dbReference type="InterPro" id="IPR051046">
    <property type="entry name" value="MurCDEF_CellWall_CoF430Synth"/>
</dbReference>
<evidence type="ECO:0000256" key="10">
    <source>
        <dbReference type="HAMAP-Rule" id="MF_02019"/>
    </source>
</evidence>
<evidence type="ECO:0000259" key="13">
    <source>
        <dbReference type="Pfam" id="PF02875"/>
    </source>
</evidence>
<keyword evidence="5 10" id="KW-0067">ATP-binding</keyword>
<evidence type="ECO:0000256" key="2">
    <source>
        <dbReference type="ARBA" id="ARBA00022598"/>
    </source>
</evidence>
<reference evidence="16" key="1">
    <citation type="journal article" date="2019" name="Int. J. Syst. Evol. Microbiol.">
        <title>The Global Catalogue of Microorganisms (GCM) 10K type strain sequencing project: providing services to taxonomists for standard genome sequencing and annotation.</title>
        <authorList>
            <consortium name="The Broad Institute Genomics Platform"/>
            <consortium name="The Broad Institute Genome Sequencing Center for Infectious Disease"/>
            <person name="Wu L."/>
            <person name="Ma J."/>
        </authorList>
    </citation>
    <scope>NUCLEOTIDE SEQUENCE [LARGE SCALE GENOMIC DNA]</scope>
    <source>
        <strain evidence="16">YJ-61-S</strain>
    </source>
</reference>
<evidence type="ECO:0000256" key="6">
    <source>
        <dbReference type="ARBA" id="ARBA00022960"/>
    </source>
</evidence>
<comment type="similarity">
    <text evidence="10">Belongs to the MurCDEF family. MurF subfamily.</text>
</comment>
<proteinExistence type="inferred from homology"/>
<evidence type="ECO:0000259" key="12">
    <source>
        <dbReference type="Pfam" id="PF01225"/>
    </source>
</evidence>
<dbReference type="InterPro" id="IPR000713">
    <property type="entry name" value="Mur_ligase_N"/>
</dbReference>
<keyword evidence="4 10" id="KW-0547">Nucleotide-binding</keyword>